<organism evidence="2">
    <name type="scientific">Mytilinidion resinicola</name>
    <dbReference type="NCBI Taxonomy" id="574789"/>
    <lineage>
        <taxon>Eukaryota</taxon>
        <taxon>Fungi</taxon>
        <taxon>Dikarya</taxon>
        <taxon>Ascomycota</taxon>
        <taxon>Pezizomycotina</taxon>
        <taxon>Dothideomycetes</taxon>
        <taxon>Pleosporomycetidae</taxon>
        <taxon>Mytilinidiales</taxon>
        <taxon>Mytilinidiaceae</taxon>
        <taxon>Mytilinidion</taxon>
    </lineage>
</organism>
<accession>A0A6A6YPX2</accession>
<evidence type="ECO:0000313" key="3">
    <source>
        <dbReference type="Proteomes" id="UP000504636"/>
    </source>
</evidence>
<dbReference type="OrthoDB" id="2351940at2759"/>
<feature type="region of interest" description="Disordered" evidence="1">
    <location>
        <begin position="410"/>
        <end position="440"/>
    </location>
</feature>
<dbReference type="AlphaFoldDB" id="A0A6A6YPX2"/>
<feature type="region of interest" description="Disordered" evidence="1">
    <location>
        <begin position="314"/>
        <end position="386"/>
    </location>
</feature>
<gene>
    <name evidence="2 4" type="ORF">BDZ99DRAFT_487686</name>
</gene>
<feature type="compositionally biased region" description="Basic and acidic residues" evidence="1">
    <location>
        <begin position="14"/>
        <end position="28"/>
    </location>
</feature>
<evidence type="ECO:0000313" key="2">
    <source>
        <dbReference type="EMBL" id="KAF2810946.1"/>
    </source>
</evidence>
<feature type="compositionally biased region" description="Basic residues" evidence="1">
    <location>
        <begin position="1"/>
        <end position="13"/>
    </location>
</feature>
<evidence type="ECO:0000313" key="4">
    <source>
        <dbReference type="RefSeq" id="XP_033577910.1"/>
    </source>
</evidence>
<feature type="region of interest" description="Disordered" evidence="1">
    <location>
        <begin position="1"/>
        <end position="60"/>
    </location>
</feature>
<reference evidence="4" key="3">
    <citation type="submission" date="2025-04" db="UniProtKB">
        <authorList>
            <consortium name="RefSeq"/>
        </authorList>
    </citation>
    <scope>IDENTIFICATION</scope>
    <source>
        <strain evidence="4">CBS 304.34</strain>
    </source>
</reference>
<reference evidence="4" key="2">
    <citation type="submission" date="2020-04" db="EMBL/GenBank/DDBJ databases">
        <authorList>
            <consortium name="NCBI Genome Project"/>
        </authorList>
    </citation>
    <scope>NUCLEOTIDE SEQUENCE</scope>
    <source>
        <strain evidence="4">CBS 304.34</strain>
    </source>
</reference>
<dbReference type="GeneID" id="54463745"/>
<keyword evidence="3" id="KW-1185">Reference proteome</keyword>
<sequence>MPSRRSHARRGRARNTESQDRAARERSHAARLPLPSATPRPRTRAVPGERFQSIRRTRMQREQISDMAALDEATERLAEVNSDLVDLLTPPLLSLGRLGSGSRRSPPGELDGLLRRPKRRKLDHESDGLSFENPKYGHFGQVVPGRLRMEIVSCDGGQYTEESSSALYRPENVLKNDRSVYCTKSSRCNLLLKHQGETTFCLEKVVIKAPERGFTAPVQEGMIFVSMSSNDLLSGTAGYQIDYNNQSGHHSSNSSTSSQDEEEISLAESLTDPAVWAASRLGRAEALDHEREYIEAQNQRIRWQRSRRRLHDELMQEGPRPPSRHDSPSNATINMADNCDWPVADSTHSSAGVSAPTPPPFTVTTESDGDTSEDEQPSAAVLRDRLHRDSQWRVDTDDEDDVARAALWEPRDGRFGSSGYPRRSTPSRIEPKDASPEADGLIPPHARFFIAKHKNKITVKFDPPVSGKFVLLKLWSPQHNGNIDIESVLFHGYSGPRYFPSCQMR</sequence>
<name>A0A6A6YPX2_9PEZI</name>
<reference evidence="2 4" key="1">
    <citation type="journal article" date="2020" name="Stud. Mycol.">
        <title>101 Dothideomycetes genomes: a test case for predicting lifestyles and emergence of pathogens.</title>
        <authorList>
            <person name="Haridas S."/>
            <person name="Albert R."/>
            <person name="Binder M."/>
            <person name="Bloem J."/>
            <person name="Labutti K."/>
            <person name="Salamov A."/>
            <person name="Andreopoulos B."/>
            <person name="Baker S."/>
            <person name="Barry K."/>
            <person name="Bills G."/>
            <person name="Bluhm B."/>
            <person name="Cannon C."/>
            <person name="Castanera R."/>
            <person name="Culley D."/>
            <person name="Daum C."/>
            <person name="Ezra D."/>
            <person name="Gonzalez J."/>
            <person name="Henrissat B."/>
            <person name="Kuo A."/>
            <person name="Liang C."/>
            <person name="Lipzen A."/>
            <person name="Lutzoni F."/>
            <person name="Magnuson J."/>
            <person name="Mondo S."/>
            <person name="Nolan M."/>
            <person name="Ohm R."/>
            <person name="Pangilinan J."/>
            <person name="Park H.-J."/>
            <person name="Ramirez L."/>
            <person name="Alfaro M."/>
            <person name="Sun H."/>
            <person name="Tritt A."/>
            <person name="Yoshinaga Y."/>
            <person name="Zwiers L.-H."/>
            <person name="Turgeon B."/>
            <person name="Goodwin S."/>
            <person name="Spatafora J."/>
            <person name="Crous P."/>
            <person name="Grigoriev I."/>
        </authorList>
    </citation>
    <scope>NUCLEOTIDE SEQUENCE</scope>
    <source>
        <strain evidence="2 4">CBS 304.34</strain>
    </source>
</reference>
<evidence type="ECO:0000256" key="1">
    <source>
        <dbReference type="SAM" id="MobiDB-lite"/>
    </source>
</evidence>
<feature type="compositionally biased region" description="Low complexity" evidence="1">
    <location>
        <begin position="244"/>
        <end position="258"/>
    </location>
</feature>
<feature type="compositionally biased region" description="Acidic residues" evidence="1">
    <location>
        <begin position="367"/>
        <end position="376"/>
    </location>
</feature>
<proteinExistence type="predicted"/>
<dbReference type="Proteomes" id="UP000504636">
    <property type="component" value="Unplaced"/>
</dbReference>
<dbReference type="RefSeq" id="XP_033577910.1">
    <property type="nucleotide sequence ID" value="XM_033722852.1"/>
</dbReference>
<dbReference type="EMBL" id="MU003699">
    <property type="protein sequence ID" value="KAF2810946.1"/>
    <property type="molecule type" value="Genomic_DNA"/>
</dbReference>
<feature type="region of interest" description="Disordered" evidence="1">
    <location>
        <begin position="244"/>
        <end position="267"/>
    </location>
</feature>
<protein>
    <submittedName>
        <fullName evidence="2 4">Uncharacterized protein</fullName>
    </submittedName>
</protein>